<dbReference type="PANTHER" id="PTHR24198:SF193">
    <property type="match status" value="1"/>
</dbReference>
<gene>
    <name evidence="4" type="ORF">MFIFM68171_03600</name>
</gene>
<dbReference type="Pfam" id="PF12796">
    <property type="entry name" value="Ank_2"/>
    <property type="match status" value="1"/>
</dbReference>
<dbReference type="InterPro" id="IPR036770">
    <property type="entry name" value="Ankyrin_rpt-contain_sf"/>
</dbReference>
<dbReference type="RefSeq" id="XP_070915122.1">
    <property type="nucleotide sequence ID" value="XM_071059021.1"/>
</dbReference>
<keyword evidence="5" id="KW-1185">Reference proteome</keyword>
<evidence type="ECO:0000313" key="4">
    <source>
        <dbReference type="EMBL" id="GAB1313390.1"/>
    </source>
</evidence>
<dbReference type="Gene3D" id="1.25.40.20">
    <property type="entry name" value="Ankyrin repeat-containing domain"/>
    <property type="match status" value="2"/>
</dbReference>
<dbReference type="PROSITE" id="PS50088">
    <property type="entry name" value="ANK_REPEAT"/>
    <property type="match status" value="1"/>
</dbReference>
<evidence type="ECO:0000313" key="5">
    <source>
        <dbReference type="Proteomes" id="UP001628179"/>
    </source>
</evidence>
<organism evidence="4 5">
    <name type="scientific">Madurella fahalii</name>
    <dbReference type="NCBI Taxonomy" id="1157608"/>
    <lineage>
        <taxon>Eukaryota</taxon>
        <taxon>Fungi</taxon>
        <taxon>Dikarya</taxon>
        <taxon>Ascomycota</taxon>
        <taxon>Pezizomycotina</taxon>
        <taxon>Sordariomycetes</taxon>
        <taxon>Sordariomycetidae</taxon>
        <taxon>Sordariales</taxon>
        <taxon>Sordariales incertae sedis</taxon>
        <taxon>Madurella</taxon>
    </lineage>
</organism>
<dbReference type="InterPro" id="IPR002110">
    <property type="entry name" value="Ankyrin_rpt"/>
</dbReference>
<feature type="repeat" description="ANK" evidence="3">
    <location>
        <begin position="494"/>
        <end position="526"/>
    </location>
</feature>
<dbReference type="EMBL" id="BAAFSV010000002">
    <property type="protein sequence ID" value="GAB1313390.1"/>
    <property type="molecule type" value="Genomic_DNA"/>
</dbReference>
<proteinExistence type="predicted"/>
<sequence length="651" mass="72297">MPLKLLVHEVGKMLRRTVTKPQLEYKIKQWGLKRLDPAKVERETNRYREWKYQVLSTQSQLNPARFSHDLVLTQRYFLGSPSITELSVTISTPPPVHLEFDWPKTLPWVQFQTALLPQELQGMSWKGGLGSLGIRGMGLGLQKLASGLGIVMPESYKGEHLYRAGAITGPSGLDFLHQCLGVIIFMLSNGILNLLSNNGTWDVVSAVLRHSGLLSRKYLLNIPTSHSTTVSAFLDKLWAAAVWIEAEGEDKGAKVIIEWLLTSGYDPETPLLAFSLGWGRRFLITPVQVLTSCLRTEALQLLLKHGANADLRPSSNSGRPLVLALERERPWGAPGRRLPPVRRSQIFVSQAVGAAHLLMDYRATLNSVSDSEPLLIMALRLGDPDFVSTILARGVDIKFRHYDKKFGDDPWIHEATAFTAAAGFYDESFTDDVRNERAITLISCVISAFRTAMLSVEDWITADAFIAAARAGNYDVVQFLSGISSVNVNSWNKFGISPLHAAARSGCLKTYKALLDLGCEFSEDASTDVVRPLHLACLYGHDTIVDFCIRRHAAEVNAKATLDTYTGPNPIGSLYLSVLTRCREMAGFQRIGHTAPGFATPLELAMIGAHDEIALYLLRNGARLYGMELYTVVEMVRRRVATRNCLVLYWT</sequence>
<reference evidence="4 5" key="1">
    <citation type="submission" date="2024-09" db="EMBL/GenBank/DDBJ databases">
        <title>Itraconazole resistance in Madurella fahalii resulting from another homologue of gene encoding cytochrome P450 14-alpha sterol demethylase (CYP51).</title>
        <authorList>
            <person name="Yoshioka I."/>
            <person name="Fahal A.H."/>
            <person name="Kaneko S."/>
            <person name="Yaguchi T."/>
        </authorList>
    </citation>
    <scope>NUCLEOTIDE SEQUENCE [LARGE SCALE GENOMIC DNA]</scope>
    <source>
        <strain evidence="4 5">IFM 68171</strain>
    </source>
</reference>
<keyword evidence="2 3" id="KW-0040">ANK repeat</keyword>
<evidence type="ECO:0008006" key="6">
    <source>
        <dbReference type="Google" id="ProtNLM"/>
    </source>
</evidence>
<dbReference type="GeneID" id="98174344"/>
<accession>A0ABQ0G6P5</accession>
<dbReference type="SMART" id="SM00248">
    <property type="entry name" value="ANK"/>
    <property type="match status" value="6"/>
</dbReference>
<evidence type="ECO:0000256" key="3">
    <source>
        <dbReference type="PROSITE-ProRule" id="PRU00023"/>
    </source>
</evidence>
<dbReference type="Proteomes" id="UP001628179">
    <property type="component" value="Unassembled WGS sequence"/>
</dbReference>
<dbReference type="PROSITE" id="PS50297">
    <property type="entry name" value="ANK_REP_REGION"/>
    <property type="match status" value="1"/>
</dbReference>
<dbReference type="SUPFAM" id="SSF48403">
    <property type="entry name" value="Ankyrin repeat"/>
    <property type="match status" value="2"/>
</dbReference>
<protein>
    <recommendedName>
        <fullName evidence="6">Ankyrin</fullName>
    </recommendedName>
</protein>
<comment type="caution">
    <text evidence="4">The sequence shown here is derived from an EMBL/GenBank/DDBJ whole genome shotgun (WGS) entry which is preliminary data.</text>
</comment>
<dbReference type="PANTHER" id="PTHR24198">
    <property type="entry name" value="ANKYRIN REPEAT AND PROTEIN KINASE DOMAIN-CONTAINING PROTEIN"/>
    <property type="match status" value="1"/>
</dbReference>
<evidence type="ECO:0000256" key="1">
    <source>
        <dbReference type="ARBA" id="ARBA00022737"/>
    </source>
</evidence>
<evidence type="ECO:0000256" key="2">
    <source>
        <dbReference type="ARBA" id="ARBA00023043"/>
    </source>
</evidence>
<name>A0ABQ0G6P5_9PEZI</name>
<keyword evidence="1" id="KW-0677">Repeat</keyword>